<dbReference type="Gene3D" id="2.60.220.30">
    <property type="match status" value="1"/>
</dbReference>
<dbReference type="RefSeq" id="WP_161405415.1">
    <property type="nucleotide sequence ID" value="NZ_WTUZ01000007.1"/>
</dbReference>
<dbReference type="PROSITE" id="PS51272">
    <property type="entry name" value="SLH"/>
    <property type="match status" value="3"/>
</dbReference>
<reference evidence="4 5" key="1">
    <citation type="submission" date="2019-12" db="EMBL/GenBank/DDBJ databases">
        <title>Paenibacillus sp. nov. sp. isolated from soil.</title>
        <authorList>
            <person name="Kim J."/>
            <person name="Jeong S.E."/>
            <person name="Jung H.S."/>
            <person name="Jeon C.O."/>
        </authorList>
    </citation>
    <scope>NUCLEOTIDE SEQUENCE [LARGE SCALE GENOMIC DNA]</scope>
    <source>
        <strain evidence="4 5">5J-6</strain>
    </source>
</reference>
<feature type="compositionally biased region" description="Low complexity" evidence="1">
    <location>
        <begin position="1423"/>
        <end position="1432"/>
    </location>
</feature>
<dbReference type="EMBL" id="WTUZ01000007">
    <property type="protein sequence ID" value="MZQ81105.1"/>
    <property type="molecule type" value="Genomic_DNA"/>
</dbReference>
<keyword evidence="5" id="KW-1185">Reference proteome</keyword>
<gene>
    <name evidence="4" type="ORF">GQF01_03015</name>
</gene>
<dbReference type="PANTHER" id="PTHR43308:SF5">
    <property type="entry name" value="S-LAYER PROTEIN _ PEPTIDOGLYCAN ENDO-BETA-N-ACETYLGLUCOSAMINIDASE"/>
    <property type="match status" value="1"/>
</dbReference>
<proteinExistence type="predicted"/>
<dbReference type="Pfam" id="PF00395">
    <property type="entry name" value="SLH"/>
    <property type="match status" value="3"/>
</dbReference>
<dbReference type="GO" id="GO:0005975">
    <property type="term" value="P:carbohydrate metabolic process"/>
    <property type="evidence" value="ECO:0007669"/>
    <property type="project" value="InterPro"/>
</dbReference>
<keyword evidence="2" id="KW-0732">Signal</keyword>
<dbReference type="InterPro" id="IPR051465">
    <property type="entry name" value="Cell_Envelope_Struct_Comp"/>
</dbReference>
<accession>A0A6L8USN0</accession>
<evidence type="ECO:0000313" key="4">
    <source>
        <dbReference type="EMBL" id="MZQ81105.1"/>
    </source>
</evidence>
<dbReference type="Proteomes" id="UP000481087">
    <property type="component" value="Unassembled WGS sequence"/>
</dbReference>
<name>A0A6L8USN0_9BACL</name>
<evidence type="ECO:0000256" key="2">
    <source>
        <dbReference type="SAM" id="SignalP"/>
    </source>
</evidence>
<dbReference type="Pfam" id="PF12733">
    <property type="entry name" value="Cadherin-like"/>
    <property type="match status" value="1"/>
</dbReference>
<feature type="domain" description="SLH" evidence="3">
    <location>
        <begin position="1642"/>
        <end position="1705"/>
    </location>
</feature>
<dbReference type="Gene3D" id="1.20.1270.70">
    <property type="entry name" value="Designed single chain three-helix bundle"/>
    <property type="match status" value="1"/>
</dbReference>
<evidence type="ECO:0000256" key="1">
    <source>
        <dbReference type="SAM" id="MobiDB-lite"/>
    </source>
</evidence>
<feature type="chain" id="PRO_5026659380" description="SLH domain-containing protein" evidence="2">
    <location>
        <begin position="32"/>
        <end position="1760"/>
    </location>
</feature>
<feature type="region of interest" description="Disordered" evidence="1">
    <location>
        <begin position="1412"/>
        <end position="1442"/>
    </location>
</feature>
<feature type="signal peptide" evidence="2">
    <location>
        <begin position="1"/>
        <end position="31"/>
    </location>
</feature>
<dbReference type="Gene3D" id="1.20.1270.90">
    <property type="entry name" value="AF1782-like"/>
    <property type="match status" value="1"/>
</dbReference>
<feature type="domain" description="SLH" evidence="3">
    <location>
        <begin position="1707"/>
        <end position="1760"/>
    </location>
</feature>
<evidence type="ECO:0000313" key="5">
    <source>
        <dbReference type="Proteomes" id="UP000481087"/>
    </source>
</evidence>
<dbReference type="SUPFAM" id="SSF48208">
    <property type="entry name" value="Six-hairpin glycosidases"/>
    <property type="match status" value="1"/>
</dbReference>
<evidence type="ECO:0000259" key="3">
    <source>
        <dbReference type="PROSITE" id="PS51272"/>
    </source>
</evidence>
<feature type="domain" description="SLH" evidence="3">
    <location>
        <begin position="1581"/>
        <end position="1641"/>
    </location>
</feature>
<dbReference type="InterPro" id="IPR025883">
    <property type="entry name" value="Cadherin-like_domain"/>
</dbReference>
<dbReference type="InterPro" id="IPR001119">
    <property type="entry name" value="SLH_dom"/>
</dbReference>
<comment type="caution">
    <text evidence="4">The sequence shown here is derived from an EMBL/GenBank/DDBJ whole genome shotgun (WGS) entry which is preliminary data.</text>
</comment>
<dbReference type="PANTHER" id="PTHR43308">
    <property type="entry name" value="OUTER MEMBRANE PROTEIN ALPHA-RELATED"/>
    <property type="match status" value="1"/>
</dbReference>
<dbReference type="InterPro" id="IPR008928">
    <property type="entry name" value="6-hairpin_glycosidase_sf"/>
</dbReference>
<sequence>MFKMRFKKFTSALLISCMVLATTGQANLAFAEDFNANSSALDVIESQVSGEYALNLSQLGNVDWLHLKGNGVNNMTQIKKVNSTVVTFSVYGDNTTGFEGKMDRGSDANYLSYTWDNGMTGYETGNKDTGFGVFFPNNRTPGTYDNVGWNFTVAPQPQESTIVFGIGMWQAKVDVKIYADNTLVETKKISAGGTSQVYKYQIKVPANVQLKVEGLQTETISQWGNMSFSGLAVSSVEIADKLNLHNEYNNVKDWTQKLYTDASWQVFAAARDNANSILEKADASQTEINNALNTLLAAKTALTKKETNIMIDFTGTEKNEYAFGDEVDQQARYQTFTVNEGYEMAYVQFVIKQMASDANDLVVKLYHTNSSGLPIGSPLKEVTLSKDSVIDGGLTTVNFNYNLVNNTRYAIVLSQTNLVSGKYRWVVMDKNEESRSEYFGKTVSGNFISEAQLGTGILRIIKKTTVNRNTLQTFIQEISKYNSKLYTVQSWSALKTELSNANAWLNNFDTTQVELDGAQNHLQMAFDNLVLNRDLTNFVSQIDAISRAVVKGYTDNSVNALYRAIIAAKALSNDASESEKIKALSLVLNAIDALQVSGKYQYETHANMTAAFGFESDKNASIAFLDGSYQIGGNRPMQHGPIAPKQMITFGVTDTSNINWFLNEGYLPAYISEFTKDDVQYRIENFANKHTVDNKDYVIDYSRITATNVSSDTRLLPVVSSNLIPLNDDAKYVYVVDPGESVVRDYAIEADKYDYFNESVTNFTSLTMEQVIGQGSFDANYSEMSTYWKTRLSDLVDLDLPNKELAQAFKAGYIDTMIIKDGNFLHVGENGYARLFSHDTIGILVQLIQSGDFQHAKDYLKSVPLTGGINIETGVTDVDLYWDANWKLPWAYAVYLSKTGDTSIFKEAMTAADGTVGTVFEKRIKYGAKRIEADRVNGIMKNTLAIDSDGNWTIDNYSALTGLTAYEYIARELYRMEHDEYYLNEAEWAKAQYEDLLAKFTTRLQQTITEKRLNYIPASVVQSNDENRMHDSRDANWASMFLFGLWQWDGYLYGANQPEDNINLTMLDDTYSYGINRRVNEKTTDSPYNFGGYPHGFYSSAYNAGYGSAALRGEKYRDMGIKAYEFMIENSMSGPFSWWEGIAYPESNSPWAKTNDNLNVHNTPGGGGSAPHMWGQSVNSKVLVDSLIAERIYDQNKKYDIIVGRGIPNEWVVDAAKNSNVVANVQNYPALQGGRVGYTVVRDENKLVFTFNTKKLDQAKIDASGANFSVQLPIMVNNMLDASAGVINHEKGIVTVPVSTKNLTIYLTDLSNNAALADLTVDQGTLSPAFSSSTMNYTVSIPNTTSSVNFNLTKAEPNETLSVSGAVKTSESGHVYSYRSSDLAVGTNSLHIVVTAGDGKATSTYNITVNRAQPETPAHTSDPDSPSQPTPDNNKVTSTDGKLTVPLGKIGEVSFGGDAITVTIPKDASDKELKVTIDKVVDTENILKNKEVLASQVYEISKNFSENFSKAVTLTFAFDPKSVKSNQKAAVFYYDEMNKLWVEVPGGKVNGNFISVEVNHFTKYAVLAVDNKDVTTEDPSTGTVKLSDITGHWAELSIKQAVSHRIVSGYSDGTFKPDLAVTRAEFAVMLINTLKRQGKGAPLSFTDTAKIGIWAQKEVAQAVQAGIISGYEDGSFRPDAEITRPEMASMIAKALSLTIDLNTTTNFADDQEIPQWAKGAVAAIKQLGIIEGKGENEFAPAANTTRAEAVTVLLKMSFKK</sequence>
<protein>
    <recommendedName>
        <fullName evidence="3">SLH domain-containing protein</fullName>
    </recommendedName>
</protein>
<organism evidence="4 5">
    <name type="scientific">Paenibacillus silvestris</name>
    <dbReference type="NCBI Taxonomy" id="2606219"/>
    <lineage>
        <taxon>Bacteria</taxon>
        <taxon>Bacillati</taxon>
        <taxon>Bacillota</taxon>
        <taxon>Bacilli</taxon>
        <taxon>Bacillales</taxon>
        <taxon>Paenibacillaceae</taxon>
        <taxon>Paenibacillus</taxon>
    </lineage>
</organism>